<gene>
    <name evidence="2" type="ORF">UFOVP1293_74</name>
    <name evidence="3" type="ORF">UFOVP1644_92</name>
    <name evidence="1" type="ORF">UFOVP860_37</name>
</gene>
<evidence type="ECO:0000313" key="1">
    <source>
        <dbReference type="EMBL" id="CAB4167656.1"/>
    </source>
</evidence>
<reference evidence="1" key="1">
    <citation type="submission" date="2020-04" db="EMBL/GenBank/DDBJ databases">
        <authorList>
            <person name="Chiriac C."/>
            <person name="Salcher M."/>
            <person name="Ghai R."/>
            <person name="Kavagutti S V."/>
        </authorList>
    </citation>
    <scope>NUCLEOTIDE SEQUENCE</scope>
</reference>
<evidence type="ECO:0000313" key="2">
    <source>
        <dbReference type="EMBL" id="CAB4196030.1"/>
    </source>
</evidence>
<proteinExistence type="predicted"/>
<organism evidence="1">
    <name type="scientific">uncultured Caudovirales phage</name>
    <dbReference type="NCBI Taxonomy" id="2100421"/>
    <lineage>
        <taxon>Viruses</taxon>
        <taxon>Duplodnaviria</taxon>
        <taxon>Heunggongvirae</taxon>
        <taxon>Uroviricota</taxon>
        <taxon>Caudoviricetes</taxon>
        <taxon>Peduoviridae</taxon>
        <taxon>Maltschvirus</taxon>
        <taxon>Maltschvirus maltsch</taxon>
    </lineage>
</organism>
<dbReference type="EMBL" id="LR796812">
    <property type="protein sequence ID" value="CAB4167656.1"/>
    <property type="molecule type" value="Genomic_DNA"/>
</dbReference>
<dbReference type="EMBL" id="LR797513">
    <property type="protein sequence ID" value="CAB4222643.1"/>
    <property type="molecule type" value="Genomic_DNA"/>
</dbReference>
<evidence type="ECO:0000313" key="3">
    <source>
        <dbReference type="EMBL" id="CAB4222643.1"/>
    </source>
</evidence>
<dbReference type="EMBL" id="LR797244">
    <property type="protein sequence ID" value="CAB4196030.1"/>
    <property type="molecule type" value="Genomic_DNA"/>
</dbReference>
<name>A0A6J5PCM3_9CAUD</name>
<protein>
    <submittedName>
        <fullName evidence="1">Uncharacterized protein</fullName>
    </submittedName>
</protein>
<accession>A0A6J5PCM3</accession>
<sequence>MSGKWISRKVCGERSLNAPATTWSATESLKEAFRNWPAKFLAMRAGTNQRTVENWKAGNNGPSWWLVVRMLHDEELAPVLLRAAGREDLADSEQILEKIRAAKRALAGLDQ</sequence>